<organism evidence="1">
    <name type="scientific">Streptomyces sp. SID7499</name>
    <dbReference type="NCBI Taxonomy" id="2706086"/>
    <lineage>
        <taxon>Bacteria</taxon>
        <taxon>Bacillati</taxon>
        <taxon>Actinomycetota</taxon>
        <taxon>Actinomycetes</taxon>
        <taxon>Kitasatosporales</taxon>
        <taxon>Streptomycetaceae</taxon>
        <taxon>Streptomyces</taxon>
    </lineage>
</organism>
<reference evidence="1" key="1">
    <citation type="submission" date="2020-01" db="EMBL/GenBank/DDBJ databases">
        <title>Insect and environment-associated Actinomycetes.</title>
        <authorList>
            <person name="Currrie C."/>
            <person name="Chevrette M."/>
            <person name="Carlson C."/>
            <person name="Stubbendieck R."/>
            <person name="Wendt-Pienkowski E."/>
        </authorList>
    </citation>
    <scope>NUCLEOTIDE SEQUENCE</scope>
    <source>
        <strain evidence="1">SID7499</strain>
    </source>
</reference>
<accession>A0A6G3XUX4</accession>
<evidence type="ECO:0000313" key="1">
    <source>
        <dbReference type="EMBL" id="NEE21618.1"/>
    </source>
</evidence>
<name>A0A6G3XUX4_9ACTN</name>
<proteinExistence type="predicted"/>
<sequence length="55" mass="6397">MVAILRWVERNSLPVSAWEDPEKVDQVLRAIDTRLDGKQAAARSRKRNRRILNVV</sequence>
<comment type="caution">
    <text evidence="1">The sequence shown here is derived from an EMBL/GenBank/DDBJ whole genome shotgun (WGS) entry which is preliminary data.</text>
</comment>
<dbReference type="AlphaFoldDB" id="A0A6G3XUX4"/>
<dbReference type="EMBL" id="JAAGMN010009252">
    <property type="protein sequence ID" value="NEE21618.1"/>
    <property type="molecule type" value="Genomic_DNA"/>
</dbReference>
<gene>
    <name evidence="1" type="ORF">G3M58_86045</name>
</gene>
<protein>
    <submittedName>
        <fullName evidence="1">Uncharacterized protein</fullName>
    </submittedName>
</protein>